<dbReference type="EMBL" id="FZNR01000005">
    <property type="protein sequence ID" value="SNR74597.1"/>
    <property type="molecule type" value="Genomic_DNA"/>
</dbReference>
<protein>
    <submittedName>
        <fullName evidence="2">Uncharacterized protein</fullName>
    </submittedName>
</protein>
<gene>
    <name evidence="2" type="ORF">SAMN06264365_105186</name>
</gene>
<name>A0A238YTX8_9ACTN</name>
<reference evidence="2 3" key="1">
    <citation type="submission" date="2017-06" db="EMBL/GenBank/DDBJ databases">
        <authorList>
            <person name="Kim H.J."/>
            <person name="Triplett B.A."/>
        </authorList>
    </citation>
    <scope>NUCLEOTIDE SEQUENCE [LARGE SCALE GENOMIC DNA]</scope>
    <source>
        <strain evidence="2 3">DSM 43151</strain>
    </source>
</reference>
<feature type="region of interest" description="Disordered" evidence="1">
    <location>
        <begin position="21"/>
        <end position="41"/>
    </location>
</feature>
<evidence type="ECO:0000313" key="3">
    <source>
        <dbReference type="Proteomes" id="UP000198415"/>
    </source>
</evidence>
<proteinExistence type="predicted"/>
<dbReference type="AlphaFoldDB" id="A0A238YTX8"/>
<dbReference type="Proteomes" id="UP000198415">
    <property type="component" value="Unassembled WGS sequence"/>
</dbReference>
<evidence type="ECO:0000256" key="1">
    <source>
        <dbReference type="SAM" id="MobiDB-lite"/>
    </source>
</evidence>
<accession>A0A238YTX8</accession>
<feature type="compositionally biased region" description="Polar residues" evidence="1">
    <location>
        <begin position="32"/>
        <end position="41"/>
    </location>
</feature>
<dbReference type="RefSeq" id="WP_275407862.1">
    <property type="nucleotide sequence ID" value="NZ_BOMU01000035.1"/>
</dbReference>
<organism evidence="2 3">
    <name type="scientific">Actinoplanes regularis</name>
    <dbReference type="NCBI Taxonomy" id="52697"/>
    <lineage>
        <taxon>Bacteria</taxon>
        <taxon>Bacillati</taxon>
        <taxon>Actinomycetota</taxon>
        <taxon>Actinomycetes</taxon>
        <taxon>Micromonosporales</taxon>
        <taxon>Micromonosporaceae</taxon>
        <taxon>Actinoplanes</taxon>
    </lineage>
</organism>
<sequence>MNHSPPPLDGTDLVDVSALPNFDDGGRPGTCGNCTARNKLD</sequence>
<keyword evidence="3" id="KW-1185">Reference proteome</keyword>
<evidence type="ECO:0000313" key="2">
    <source>
        <dbReference type="EMBL" id="SNR74597.1"/>
    </source>
</evidence>